<protein>
    <submittedName>
        <fullName evidence="1">Uncharacterized protein</fullName>
    </submittedName>
</protein>
<reference evidence="1 2" key="1">
    <citation type="submission" date="2015-05" db="EMBL/GenBank/DDBJ databases">
        <title>Evolution of Trichinella species and genotypes.</title>
        <authorList>
            <person name="Korhonen P.K."/>
            <person name="Edoardo P."/>
            <person name="Giuseppe L.R."/>
            <person name="Gasser R.B."/>
        </authorList>
    </citation>
    <scope>NUCLEOTIDE SEQUENCE [LARGE SCALE GENOMIC DNA]</scope>
    <source>
        <strain evidence="1">ISS10</strain>
    </source>
</reference>
<evidence type="ECO:0000313" key="1">
    <source>
        <dbReference type="EMBL" id="KRZ47098.1"/>
    </source>
</evidence>
<dbReference type="Proteomes" id="UP000054721">
    <property type="component" value="Unassembled WGS sequence"/>
</dbReference>
<name>A0A0V1KIL2_9BILA</name>
<keyword evidence="2" id="KW-1185">Reference proteome</keyword>
<proteinExistence type="predicted"/>
<evidence type="ECO:0000313" key="2">
    <source>
        <dbReference type="Proteomes" id="UP000054721"/>
    </source>
</evidence>
<accession>A0A0V1KIL2</accession>
<organism evidence="1 2">
    <name type="scientific">Trichinella nativa</name>
    <dbReference type="NCBI Taxonomy" id="6335"/>
    <lineage>
        <taxon>Eukaryota</taxon>
        <taxon>Metazoa</taxon>
        <taxon>Ecdysozoa</taxon>
        <taxon>Nematoda</taxon>
        <taxon>Enoplea</taxon>
        <taxon>Dorylaimia</taxon>
        <taxon>Trichinellida</taxon>
        <taxon>Trichinellidae</taxon>
        <taxon>Trichinella</taxon>
    </lineage>
</organism>
<sequence>MVHMTCVSQLFSRRHHYSCPLLEGQGDVSWVEAQGPAPQGDIPFRSYMVGILHSSGGLSSAHGTIPGKGGRHG</sequence>
<comment type="caution">
    <text evidence="1">The sequence shown here is derived from an EMBL/GenBank/DDBJ whole genome shotgun (WGS) entry which is preliminary data.</text>
</comment>
<dbReference type="EMBL" id="JYDW01001399">
    <property type="protein sequence ID" value="KRZ47098.1"/>
    <property type="molecule type" value="Genomic_DNA"/>
</dbReference>
<gene>
    <name evidence="1" type="ORF">T02_13383</name>
</gene>
<dbReference type="AlphaFoldDB" id="A0A0V1KIL2"/>